<keyword evidence="2" id="KW-1185">Reference proteome</keyword>
<accession>A0A1M4U1R4</accession>
<protein>
    <submittedName>
        <fullName evidence="1">RteC protein</fullName>
    </submittedName>
</protein>
<dbReference type="STRING" id="1484053.SAMN05444274_101542"/>
<evidence type="ECO:0000313" key="1">
    <source>
        <dbReference type="EMBL" id="SHE50600.1"/>
    </source>
</evidence>
<dbReference type="RefSeq" id="WP_083570530.1">
    <property type="nucleotide sequence ID" value="NZ_FQUM01000001.1"/>
</dbReference>
<sequence>MRKLSDMRFFQVLKHSSESEADMKKIEEYYDDFVKALFLESKDPDNIFDFYNEQCYIRVELKSLIKETDYIDQQLPKYKCIQKVLELLDLQLNLTEKRLEHSIEKRSRTVSPKPTTPIDFDWTGYTAELIELGYALYASKRINNGDIGIKVIMEWLSNTFNTEIKDYYHVYHKMKYRAGDQTNFLDKMKEKLMDKINDDLK</sequence>
<reference evidence="2" key="1">
    <citation type="submission" date="2016-11" db="EMBL/GenBank/DDBJ databases">
        <authorList>
            <person name="Varghese N."/>
            <person name="Submissions S."/>
        </authorList>
    </citation>
    <scope>NUCLEOTIDE SEQUENCE [LARGE SCALE GENOMIC DNA]</scope>
    <source>
        <strain evidence="2">DSM 26910</strain>
    </source>
</reference>
<proteinExistence type="predicted"/>
<gene>
    <name evidence="1" type="ORF">SAMN05444274_101542</name>
</gene>
<dbReference type="Proteomes" id="UP000184164">
    <property type="component" value="Unassembled WGS sequence"/>
</dbReference>
<dbReference type="EMBL" id="FQUM01000001">
    <property type="protein sequence ID" value="SHE50600.1"/>
    <property type="molecule type" value="Genomic_DNA"/>
</dbReference>
<organism evidence="1 2">
    <name type="scientific">Mariniphaga anaerophila</name>
    <dbReference type="NCBI Taxonomy" id="1484053"/>
    <lineage>
        <taxon>Bacteria</taxon>
        <taxon>Pseudomonadati</taxon>
        <taxon>Bacteroidota</taxon>
        <taxon>Bacteroidia</taxon>
        <taxon>Marinilabiliales</taxon>
        <taxon>Prolixibacteraceae</taxon>
        <taxon>Mariniphaga</taxon>
    </lineage>
</organism>
<evidence type="ECO:0000313" key="2">
    <source>
        <dbReference type="Proteomes" id="UP000184164"/>
    </source>
</evidence>
<dbReference type="Pfam" id="PF09357">
    <property type="entry name" value="RteC"/>
    <property type="match status" value="1"/>
</dbReference>
<dbReference type="InterPro" id="IPR018534">
    <property type="entry name" value="Tet_reg_excision_RteC"/>
</dbReference>
<dbReference type="AlphaFoldDB" id="A0A1M4U1R4"/>
<dbReference type="OrthoDB" id="790983at2"/>
<name>A0A1M4U1R4_9BACT</name>